<dbReference type="PANTHER" id="PTHR13778:SF47">
    <property type="entry name" value="LIPOPOLYSACCHARIDE 1,3-GALACTOSYLTRANSFERASE"/>
    <property type="match status" value="1"/>
</dbReference>
<reference evidence="5 6" key="1">
    <citation type="submission" date="2023-12" db="EMBL/GenBank/DDBJ databases">
        <title>A high-quality genome assembly for Dillenia turbinata (Dilleniales).</title>
        <authorList>
            <person name="Chanderbali A."/>
        </authorList>
    </citation>
    <scope>NUCLEOTIDE SEQUENCE [LARGE SCALE GENOMIC DNA]</scope>
    <source>
        <strain evidence="5">LSX21</strain>
        <tissue evidence="5">Leaf</tissue>
    </source>
</reference>
<name>A0AAN8W245_9MAGN</name>
<dbReference type="PANTHER" id="PTHR13778">
    <property type="entry name" value="GLYCOSYLTRANSFERASE 8 DOMAIN-CONTAINING PROTEIN"/>
    <property type="match status" value="1"/>
</dbReference>
<dbReference type="GO" id="GO:0016757">
    <property type="term" value="F:glycosyltransferase activity"/>
    <property type="evidence" value="ECO:0007669"/>
    <property type="project" value="UniProtKB-KW"/>
</dbReference>
<evidence type="ECO:0000313" key="5">
    <source>
        <dbReference type="EMBL" id="KAK6944600.1"/>
    </source>
</evidence>
<evidence type="ECO:0000256" key="1">
    <source>
        <dbReference type="ARBA" id="ARBA00004877"/>
    </source>
</evidence>
<evidence type="ECO:0000256" key="2">
    <source>
        <dbReference type="ARBA" id="ARBA00022676"/>
    </source>
</evidence>
<comment type="caution">
    <text evidence="5">The sequence shown here is derived from an EMBL/GenBank/DDBJ whole genome shotgun (WGS) entry which is preliminary data.</text>
</comment>
<evidence type="ECO:0000313" key="6">
    <source>
        <dbReference type="Proteomes" id="UP001370490"/>
    </source>
</evidence>
<evidence type="ECO:0008006" key="7">
    <source>
        <dbReference type="Google" id="ProtNLM"/>
    </source>
</evidence>
<gene>
    <name evidence="5" type="ORF">RJ641_025702</name>
</gene>
<evidence type="ECO:0000256" key="3">
    <source>
        <dbReference type="ARBA" id="ARBA00022679"/>
    </source>
</evidence>
<dbReference type="InterPro" id="IPR029044">
    <property type="entry name" value="Nucleotide-diphossugar_trans"/>
</dbReference>
<dbReference type="AlphaFoldDB" id="A0AAN8W245"/>
<dbReference type="InterPro" id="IPR050748">
    <property type="entry name" value="Glycosyltrans_8_dom-fam"/>
</dbReference>
<comment type="pathway">
    <text evidence="1">Glycan metabolism; pectin biosynthesis.</text>
</comment>
<dbReference type="SUPFAM" id="SSF53448">
    <property type="entry name" value="Nucleotide-diphospho-sugar transferases"/>
    <property type="match status" value="1"/>
</dbReference>
<feature type="region of interest" description="Disordered" evidence="4">
    <location>
        <begin position="1"/>
        <end position="44"/>
    </location>
</feature>
<feature type="region of interest" description="Disordered" evidence="4">
    <location>
        <begin position="83"/>
        <end position="104"/>
    </location>
</feature>
<protein>
    <recommendedName>
        <fullName evidence="7">Hexosyltransferase</fullName>
    </recommendedName>
</protein>
<feature type="compositionally biased region" description="Polar residues" evidence="4">
    <location>
        <begin position="1"/>
        <end position="10"/>
    </location>
</feature>
<organism evidence="5 6">
    <name type="scientific">Dillenia turbinata</name>
    <dbReference type="NCBI Taxonomy" id="194707"/>
    <lineage>
        <taxon>Eukaryota</taxon>
        <taxon>Viridiplantae</taxon>
        <taxon>Streptophyta</taxon>
        <taxon>Embryophyta</taxon>
        <taxon>Tracheophyta</taxon>
        <taxon>Spermatophyta</taxon>
        <taxon>Magnoliopsida</taxon>
        <taxon>eudicotyledons</taxon>
        <taxon>Gunneridae</taxon>
        <taxon>Pentapetalae</taxon>
        <taxon>Dilleniales</taxon>
        <taxon>Dilleniaceae</taxon>
        <taxon>Dillenia</taxon>
    </lineage>
</organism>
<dbReference type="Proteomes" id="UP001370490">
    <property type="component" value="Unassembled WGS sequence"/>
</dbReference>
<keyword evidence="2" id="KW-0328">Glycosyltransferase</keyword>
<dbReference type="EMBL" id="JBAMMX010000003">
    <property type="protein sequence ID" value="KAK6944600.1"/>
    <property type="molecule type" value="Genomic_DNA"/>
</dbReference>
<dbReference type="GO" id="GO:0005794">
    <property type="term" value="C:Golgi apparatus"/>
    <property type="evidence" value="ECO:0007669"/>
    <property type="project" value="TreeGrafter"/>
</dbReference>
<sequence length="420" mass="47301">MALASTSSSARQRRIGSRNSEEETLPWNPNSNHRRDIAPNLSPNPSPRPLTRIAAFFVLIILGLLQFLPATHFRHPSDPSRTWQSFSSLSPGSPGDGNSSLTTATGTDDGMLHIVTWMDSHDLWFLAVLANSTLSNSRFPDLVYFHFYIPDGLDTKVSYFKLKVLFPYTNIEILGQQEVKEKIEADSFGEDFIGVPLEDIVPFVIPSLHRSLNRFMYVRPNVVMKGSVEELLSVDLRNYAVAVTDDCTRHLDTFVNPDVLNAIQRSASKPWVSMTPYAKNACLPDLTVIVIDAVNLEKDMVQSILWWSRVLNLSERMSMTNPAVALALYNRYLKLSTTWLAADLMSSETTKSKIFHYNHAKSISSMSFDATSDSDKDLLWEKYLPPLANQILATSDGTNFFNIKSTRDKLQKLKPHLLNL</sequence>
<accession>A0AAN8W245</accession>
<dbReference type="Gene3D" id="3.90.550.10">
    <property type="entry name" value="Spore Coat Polysaccharide Biosynthesis Protein SpsA, Chain A"/>
    <property type="match status" value="1"/>
</dbReference>
<keyword evidence="6" id="KW-1185">Reference proteome</keyword>
<proteinExistence type="predicted"/>
<evidence type="ECO:0000256" key="4">
    <source>
        <dbReference type="SAM" id="MobiDB-lite"/>
    </source>
</evidence>
<keyword evidence="3" id="KW-0808">Transferase</keyword>